<gene>
    <name evidence="4" type="ORF">IMC76_06300</name>
</gene>
<dbReference type="Gene3D" id="1.20.950.20">
    <property type="entry name" value="Transmembrane di-heme cytochromes, Chain C"/>
    <property type="match status" value="1"/>
</dbReference>
<evidence type="ECO:0000256" key="1">
    <source>
        <dbReference type="SAM" id="Phobius"/>
    </source>
</evidence>
<feature type="chain" id="PRO_5029801154" description="Rhodanese domain-containing protein" evidence="2">
    <location>
        <begin position="27"/>
        <end position="688"/>
    </location>
</feature>
<evidence type="ECO:0000313" key="4">
    <source>
        <dbReference type="EMBL" id="QOQ86824.1"/>
    </source>
</evidence>
<evidence type="ECO:0000256" key="2">
    <source>
        <dbReference type="SAM" id="SignalP"/>
    </source>
</evidence>
<dbReference type="SUPFAM" id="SSF52821">
    <property type="entry name" value="Rhodanese/Cell cycle control phosphatase"/>
    <property type="match status" value="1"/>
</dbReference>
<dbReference type="RefSeq" id="WP_034971814.1">
    <property type="nucleotide sequence ID" value="NZ_CP053842.1"/>
</dbReference>
<feature type="signal peptide" evidence="2">
    <location>
        <begin position="1"/>
        <end position="26"/>
    </location>
</feature>
<protein>
    <recommendedName>
        <fullName evidence="3">Rhodanese domain-containing protein</fullName>
    </recommendedName>
</protein>
<dbReference type="InterPro" id="IPR036873">
    <property type="entry name" value="Rhodanese-like_dom_sf"/>
</dbReference>
<dbReference type="Pfam" id="PF09699">
    <property type="entry name" value="Paired_CXXCH_1"/>
    <property type="match status" value="1"/>
</dbReference>
<reference evidence="4 5" key="1">
    <citation type="submission" date="2020-10" db="EMBL/GenBank/DDBJ databases">
        <title>Campylobacter and Helicobacter PacBio genomes.</title>
        <authorList>
            <person name="Lane C."/>
        </authorList>
    </citation>
    <scope>NUCLEOTIDE SEQUENCE [LARGE SCALE GENOMIC DNA]</scope>
    <source>
        <strain evidence="4 5">2016D-0077</strain>
    </source>
</reference>
<feature type="transmembrane region" description="Helical" evidence="1">
    <location>
        <begin position="359"/>
        <end position="381"/>
    </location>
</feature>
<organism evidence="4 5">
    <name type="scientific">Campylobacter corcagiensis</name>
    <dbReference type="NCBI Taxonomy" id="1448857"/>
    <lineage>
        <taxon>Bacteria</taxon>
        <taxon>Pseudomonadati</taxon>
        <taxon>Campylobacterota</taxon>
        <taxon>Epsilonproteobacteria</taxon>
        <taxon>Campylobacterales</taxon>
        <taxon>Campylobacteraceae</taxon>
        <taxon>Campylobacter</taxon>
    </lineage>
</organism>
<dbReference type="Pfam" id="PF00581">
    <property type="entry name" value="Rhodanese"/>
    <property type="match status" value="1"/>
</dbReference>
<keyword evidence="5" id="KW-1185">Reference proteome</keyword>
<dbReference type="Gene3D" id="1.10.1130.10">
    <property type="entry name" value="Flavocytochrome C3, Chain A"/>
    <property type="match status" value="1"/>
</dbReference>
<feature type="transmembrane region" description="Helical" evidence="1">
    <location>
        <begin position="549"/>
        <end position="572"/>
    </location>
</feature>
<proteinExistence type="predicted"/>
<dbReference type="CDD" id="cd00158">
    <property type="entry name" value="RHOD"/>
    <property type="match status" value="1"/>
</dbReference>
<dbReference type="Proteomes" id="UP000594749">
    <property type="component" value="Chromosome"/>
</dbReference>
<feature type="domain" description="Rhodanese" evidence="3">
    <location>
        <begin position="50"/>
        <end position="140"/>
    </location>
</feature>
<dbReference type="AlphaFoldDB" id="A0A7M1LFH5"/>
<name>A0A7M1LFH5_9BACT</name>
<dbReference type="Gene3D" id="3.40.250.10">
    <property type="entry name" value="Rhodanese-like domain"/>
    <property type="match status" value="1"/>
</dbReference>
<evidence type="ECO:0000259" key="3">
    <source>
        <dbReference type="PROSITE" id="PS50206"/>
    </source>
</evidence>
<feature type="transmembrane region" description="Helical" evidence="1">
    <location>
        <begin position="460"/>
        <end position="484"/>
    </location>
</feature>
<keyword evidence="1" id="KW-0812">Transmembrane</keyword>
<accession>A0A7M1LFH5</accession>
<feature type="transmembrane region" description="Helical" evidence="1">
    <location>
        <begin position="664"/>
        <end position="687"/>
    </location>
</feature>
<dbReference type="InterPro" id="IPR001763">
    <property type="entry name" value="Rhodanese-like_dom"/>
</dbReference>
<keyword evidence="2" id="KW-0732">Signal</keyword>
<keyword evidence="1" id="KW-0472">Membrane</keyword>
<dbReference type="SMART" id="SM00450">
    <property type="entry name" value="RHOD"/>
    <property type="match status" value="1"/>
</dbReference>
<evidence type="ECO:0000313" key="5">
    <source>
        <dbReference type="Proteomes" id="UP000594749"/>
    </source>
</evidence>
<dbReference type="SUPFAM" id="SSF48695">
    <property type="entry name" value="Multiheme cytochromes"/>
    <property type="match status" value="1"/>
</dbReference>
<dbReference type="InterPro" id="IPR036280">
    <property type="entry name" value="Multihaem_cyt_sf"/>
</dbReference>
<feature type="transmembrane region" description="Helical" evidence="1">
    <location>
        <begin position="592"/>
        <end position="609"/>
    </location>
</feature>
<dbReference type="InterPro" id="IPR010177">
    <property type="entry name" value="Paired_CXXCH_1"/>
</dbReference>
<dbReference type="EMBL" id="CP063078">
    <property type="protein sequence ID" value="QOQ86824.1"/>
    <property type="molecule type" value="Genomic_DNA"/>
</dbReference>
<dbReference type="CDD" id="cd08168">
    <property type="entry name" value="Cytochrom_C3"/>
    <property type="match status" value="2"/>
</dbReference>
<dbReference type="PROSITE" id="PS50206">
    <property type="entry name" value="RHODANESE_3"/>
    <property type="match status" value="1"/>
</dbReference>
<keyword evidence="1" id="KW-1133">Transmembrane helix</keyword>
<sequence>MKNVLRSMLIATFLLFGSISTPALHASSEGTMAVVQGVTPISISKAKELISEGAYLFDANEKEVRDEYGHIEGSVHINVDNWQDLLPKDKNATIVLHCLNRICYISSELALEIQKLGYKNVYVMIEGIEAWIMNGNPVVKTQADNIKKFIGSGNWDKSSAVHDTTDSIHSQMYFGDVPSCRSCHGVNVGGGQKSIMQDFASLKSTINKNCTECHQKAATSLENSVHGKSMKADAPKCTDCHTVHRGKYTSVINMKKESDRLCGECHQKERSLYFNTFHGKAMHLESANRAITVAACYDCHGKHSIHGADNSMSTIAPGKNRIDTCASCHPGAGETFSNITMHPDPSDGDEYPIMHAGLLFMHGLLIFVFGFFIIHTALWFYRLMATRAKYPKEWKEAKEKAHSDSVKIKRFSKFHKIQHLFLAASFLGLGFSGLPQKYYTADWAQGMIDLMGGPIGATKFHHISAIIMGIVFFSHLFEVAFVAYKNRKAVYVDGKFSWGMFWKKFFGPDSLMPNFQDFRDLAENFKWFIGKRETMPQFDRWTYWEKFDYIAVFWGMGMIGLTGLALWFPVGASEIVPAWLMDLCTIFHSEEALLALGFIFMFHFFHTHFRANKFPMDMVIFSGQLTEEEMKQERTPWYERLKESGDFDKFVVREDEFTPGKKKFWFIVGYAIVITGLVFLALIINAYF</sequence>
<feature type="transmembrane region" description="Helical" evidence="1">
    <location>
        <begin position="420"/>
        <end position="440"/>
    </location>
</feature>
<dbReference type="OrthoDB" id="9814800at2"/>